<dbReference type="FunFam" id="3.30.160.60:FF:000382">
    <property type="entry name" value="zinc finger protein 35 isoform X4"/>
    <property type="match status" value="1"/>
</dbReference>
<evidence type="ECO:0000256" key="2">
    <source>
        <dbReference type="ARBA" id="ARBA00006991"/>
    </source>
</evidence>
<evidence type="ECO:0000256" key="10">
    <source>
        <dbReference type="ARBA" id="ARBA00023242"/>
    </source>
</evidence>
<dbReference type="FunFam" id="3.30.160.60:FF:000358">
    <property type="entry name" value="zinc finger protein 24"/>
    <property type="match status" value="1"/>
</dbReference>
<dbReference type="GO" id="GO:0005634">
    <property type="term" value="C:nucleus"/>
    <property type="evidence" value="ECO:0007669"/>
    <property type="project" value="UniProtKB-SubCell"/>
</dbReference>
<dbReference type="Proteomes" id="UP001431209">
    <property type="component" value="Unassembled WGS sequence"/>
</dbReference>
<accession>A0AAW2Z383</accession>
<gene>
    <name evidence="13" type="ORF">AKO1_014760</name>
</gene>
<comment type="caution">
    <text evidence="13">The sequence shown here is derived from an EMBL/GenBank/DDBJ whole genome shotgun (WGS) entry which is preliminary data.</text>
</comment>
<evidence type="ECO:0000256" key="6">
    <source>
        <dbReference type="ARBA" id="ARBA00022833"/>
    </source>
</evidence>
<dbReference type="AlphaFoldDB" id="A0AAW2Z383"/>
<sequence>MNSIVQGPVTLPSISTLLSGLSQYDLNYQYNQTPSPSLDHRGFRSYNYDSSTPSPCTLSPCTPTQSPLTPIKTECTTNSHKRTWSSCELSLGDSTPKDVKRTKWENVSFDNCGKQERTKTKSYGVGCTTSFQIAPTPSPLSDTECSTPDKDKIYFCSVENCTKYFSRRSDLQTHERTHTGERPYFCTKCDKKFTTCSNLRRHQRVHTGERPYVCQVGDCSKSFSQLSHLKRHSTTHEKKKCPQIKL</sequence>
<organism evidence="13 14">
    <name type="scientific">Acrasis kona</name>
    <dbReference type="NCBI Taxonomy" id="1008807"/>
    <lineage>
        <taxon>Eukaryota</taxon>
        <taxon>Discoba</taxon>
        <taxon>Heterolobosea</taxon>
        <taxon>Tetramitia</taxon>
        <taxon>Eutetramitia</taxon>
        <taxon>Acrasidae</taxon>
        <taxon>Acrasis</taxon>
    </lineage>
</organism>
<comment type="similarity">
    <text evidence="2">Belongs to the krueppel C2H2-type zinc-finger protein family.</text>
</comment>
<protein>
    <recommendedName>
        <fullName evidence="12">C2H2-type domain-containing protein</fullName>
    </recommendedName>
</protein>
<dbReference type="InterPro" id="IPR013087">
    <property type="entry name" value="Znf_C2H2_type"/>
</dbReference>
<feature type="domain" description="C2H2-type" evidence="12">
    <location>
        <begin position="184"/>
        <end position="211"/>
    </location>
</feature>
<dbReference type="GO" id="GO:0003677">
    <property type="term" value="F:DNA binding"/>
    <property type="evidence" value="ECO:0007669"/>
    <property type="project" value="UniProtKB-KW"/>
</dbReference>
<dbReference type="PROSITE" id="PS00028">
    <property type="entry name" value="ZINC_FINGER_C2H2_1"/>
    <property type="match status" value="3"/>
</dbReference>
<proteinExistence type="inferred from homology"/>
<dbReference type="PROSITE" id="PS50157">
    <property type="entry name" value="ZINC_FINGER_C2H2_2"/>
    <property type="match status" value="3"/>
</dbReference>
<evidence type="ECO:0000313" key="14">
    <source>
        <dbReference type="Proteomes" id="UP001431209"/>
    </source>
</evidence>
<dbReference type="SMART" id="SM00355">
    <property type="entry name" value="ZnF_C2H2"/>
    <property type="match status" value="3"/>
</dbReference>
<evidence type="ECO:0000256" key="3">
    <source>
        <dbReference type="ARBA" id="ARBA00022723"/>
    </source>
</evidence>
<feature type="domain" description="C2H2-type" evidence="12">
    <location>
        <begin position="154"/>
        <end position="183"/>
    </location>
</feature>
<keyword evidence="7" id="KW-0805">Transcription regulation</keyword>
<evidence type="ECO:0000313" key="13">
    <source>
        <dbReference type="EMBL" id="KAL0483420.1"/>
    </source>
</evidence>
<evidence type="ECO:0000256" key="11">
    <source>
        <dbReference type="PROSITE-ProRule" id="PRU00042"/>
    </source>
</evidence>
<keyword evidence="9" id="KW-0804">Transcription</keyword>
<comment type="subcellular location">
    <subcellularLocation>
        <location evidence="1">Nucleus</location>
    </subcellularLocation>
</comment>
<dbReference type="EMBL" id="JAOPGA020000958">
    <property type="protein sequence ID" value="KAL0483420.1"/>
    <property type="molecule type" value="Genomic_DNA"/>
</dbReference>
<keyword evidence="6" id="KW-0862">Zinc</keyword>
<evidence type="ECO:0000256" key="9">
    <source>
        <dbReference type="ARBA" id="ARBA00023163"/>
    </source>
</evidence>
<dbReference type="FunFam" id="3.30.160.60:FF:000072">
    <property type="entry name" value="zinc finger protein 143 isoform X1"/>
    <property type="match status" value="1"/>
</dbReference>
<evidence type="ECO:0000259" key="12">
    <source>
        <dbReference type="PROSITE" id="PS50157"/>
    </source>
</evidence>
<dbReference type="Gene3D" id="3.30.160.60">
    <property type="entry name" value="Classic Zinc Finger"/>
    <property type="match status" value="3"/>
</dbReference>
<feature type="domain" description="C2H2-type" evidence="12">
    <location>
        <begin position="212"/>
        <end position="241"/>
    </location>
</feature>
<name>A0AAW2Z383_9EUKA</name>
<dbReference type="InterPro" id="IPR036236">
    <property type="entry name" value="Znf_C2H2_sf"/>
</dbReference>
<dbReference type="GO" id="GO:0008270">
    <property type="term" value="F:zinc ion binding"/>
    <property type="evidence" value="ECO:0007669"/>
    <property type="project" value="UniProtKB-KW"/>
</dbReference>
<evidence type="ECO:0000256" key="5">
    <source>
        <dbReference type="ARBA" id="ARBA00022771"/>
    </source>
</evidence>
<dbReference type="SUPFAM" id="SSF57667">
    <property type="entry name" value="beta-beta-alpha zinc fingers"/>
    <property type="match status" value="2"/>
</dbReference>
<keyword evidence="10" id="KW-0539">Nucleus</keyword>
<keyword evidence="5 11" id="KW-0863">Zinc-finger</keyword>
<evidence type="ECO:0000256" key="4">
    <source>
        <dbReference type="ARBA" id="ARBA00022737"/>
    </source>
</evidence>
<dbReference type="PANTHER" id="PTHR23235">
    <property type="entry name" value="KRUEPPEL-LIKE TRANSCRIPTION FACTOR"/>
    <property type="match status" value="1"/>
</dbReference>
<reference evidence="13 14" key="1">
    <citation type="submission" date="2024-03" db="EMBL/GenBank/DDBJ databases">
        <title>The Acrasis kona genome and developmental transcriptomes reveal deep origins of eukaryotic multicellular pathways.</title>
        <authorList>
            <person name="Sheikh S."/>
            <person name="Fu C.-J."/>
            <person name="Brown M.W."/>
            <person name="Baldauf S.L."/>
        </authorList>
    </citation>
    <scope>NUCLEOTIDE SEQUENCE [LARGE SCALE GENOMIC DNA]</scope>
    <source>
        <strain evidence="13 14">ATCC MYA-3509</strain>
    </source>
</reference>
<evidence type="ECO:0000256" key="8">
    <source>
        <dbReference type="ARBA" id="ARBA00023125"/>
    </source>
</evidence>
<dbReference type="Pfam" id="PF00096">
    <property type="entry name" value="zf-C2H2"/>
    <property type="match status" value="3"/>
</dbReference>
<evidence type="ECO:0000256" key="7">
    <source>
        <dbReference type="ARBA" id="ARBA00023015"/>
    </source>
</evidence>
<keyword evidence="4" id="KW-0677">Repeat</keyword>
<keyword evidence="8" id="KW-0238">DNA-binding</keyword>
<evidence type="ECO:0000256" key="1">
    <source>
        <dbReference type="ARBA" id="ARBA00004123"/>
    </source>
</evidence>
<keyword evidence="3" id="KW-0479">Metal-binding</keyword>
<keyword evidence="14" id="KW-1185">Reference proteome</keyword>